<evidence type="ECO:0000256" key="1">
    <source>
        <dbReference type="ARBA" id="ARBA00004429"/>
    </source>
</evidence>
<keyword evidence="9 13" id="KW-1133">Transmembrane helix</keyword>
<evidence type="ECO:0000256" key="10">
    <source>
        <dbReference type="ARBA" id="ARBA00023047"/>
    </source>
</evidence>
<keyword evidence="6" id="KW-0762">Sugar transport</keyword>
<keyword evidence="5" id="KW-0997">Cell inner membrane</keyword>
<evidence type="ECO:0000256" key="4">
    <source>
        <dbReference type="ARBA" id="ARBA00022475"/>
    </source>
</evidence>
<keyword evidence="7 13" id="KW-0812">Transmembrane</keyword>
<dbReference type="EMBL" id="PHHA01000003">
    <property type="protein sequence ID" value="PJG86145.1"/>
    <property type="molecule type" value="Genomic_DNA"/>
</dbReference>
<sequence>MTEIIETQVATQKTVPNKKKSFLHKFRPLFWITVALPTFCSLFYFSFWASDIYVSESSFVVRSSQNQASLSGVGALLQSVGFARSQDDTYSVQEFITSRNALEQLGHTLPVRQFYEDKGDFFARFNPLGLSDENEAFYQYFRKRQTVSVDALSGIATLSIRAFDPEEGQKINIELLKQGEALINRLNDRARRDTIIFAEQSVKEAEKRVAESAAALSKYRIEHGIFDLQSQSEVQLSLISRLQDELINIQTQLDQVRSISPQNPQVNTLQVREKSIKAEIQKQIQRVLGGGNSLANQTAEYQRLVLDNTLAQQQLSTAITSLQNAKGEADRKQLYLEIINQPSKPDLALEPYRLYNILATFFIGLMIYGVLSLLIASVREHKN</sequence>
<dbReference type="Proteomes" id="UP000229329">
    <property type="component" value="Unassembled WGS sequence"/>
</dbReference>
<proteinExistence type="inferred from homology"/>
<evidence type="ECO:0000256" key="7">
    <source>
        <dbReference type="ARBA" id="ARBA00022692"/>
    </source>
</evidence>
<dbReference type="GO" id="GO:0005886">
    <property type="term" value="C:plasma membrane"/>
    <property type="evidence" value="ECO:0007669"/>
    <property type="project" value="UniProtKB-SubCell"/>
</dbReference>
<organism evidence="14 15">
    <name type="scientific">Conservatibacter flavescens</name>
    <dbReference type="NCBI Taxonomy" id="28161"/>
    <lineage>
        <taxon>Bacteria</taxon>
        <taxon>Pseudomonadati</taxon>
        <taxon>Pseudomonadota</taxon>
        <taxon>Gammaproteobacteria</taxon>
        <taxon>Pasteurellales</taxon>
        <taxon>Pasteurellaceae</taxon>
        <taxon>Conservatibacter</taxon>
    </lineage>
</organism>
<keyword evidence="15" id="KW-1185">Reference proteome</keyword>
<evidence type="ECO:0000256" key="8">
    <source>
        <dbReference type="ARBA" id="ARBA00022903"/>
    </source>
</evidence>
<dbReference type="GO" id="GO:0009276">
    <property type="term" value="C:Gram-negative-bacterium-type cell wall"/>
    <property type="evidence" value="ECO:0007669"/>
    <property type="project" value="InterPro"/>
</dbReference>
<dbReference type="OrthoDB" id="5497849at2"/>
<comment type="similarity">
    <text evidence="2">Belongs to the BexC/CtrB/KpsE family.</text>
</comment>
<evidence type="ECO:0000256" key="12">
    <source>
        <dbReference type="SAM" id="Coils"/>
    </source>
</evidence>
<evidence type="ECO:0000256" key="2">
    <source>
        <dbReference type="ARBA" id="ARBA00008436"/>
    </source>
</evidence>
<accession>A0A2M8S4T0</accession>
<dbReference type="NCBIfam" id="TIGR01010">
    <property type="entry name" value="BexC_CtrB_KpsE"/>
    <property type="match status" value="1"/>
</dbReference>
<dbReference type="InterPro" id="IPR005705">
    <property type="entry name" value="BexC_CtrB_KpsE_VexD"/>
</dbReference>
<evidence type="ECO:0000256" key="11">
    <source>
        <dbReference type="ARBA" id="ARBA00023136"/>
    </source>
</evidence>
<feature type="transmembrane region" description="Helical" evidence="13">
    <location>
        <begin position="354"/>
        <end position="376"/>
    </location>
</feature>
<keyword evidence="3" id="KW-0813">Transport</keyword>
<feature type="coiled-coil region" evidence="12">
    <location>
        <begin position="202"/>
        <end position="259"/>
    </location>
</feature>
<evidence type="ECO:0000256" key="5">
    <source>
        <dbReference type="ARBA" id="ARBA00022519"/>
    </source>
</evidence>
<dbReference type="PANTHER" id="PTHR32309:SF13">
    <property type="entry name" value="FERRIC ENTEROBACTIN TRANSPORT PROTEIN FEPE"/>
    <property type="match status" value="1"/>
</dbReference>
<evidence type="ECO:0000256" key="9">
    <source>
        <dbReference type="ARBA" id="ARBA00022989"/>
    </source>
</evidence>
<evidence type="ECO:0000256" key="6">
    <source>
        <dbReference type="ARBA" id="ARBA00022597"/>
    </source>
</evidence>
<dbReference type="AlphaFoldDB" id="A0A2M8S4T0"/>
<evidence type="ECO:0000313" key="15">
    <source>
        <dbReference type="Proteomes" id="UP000229329"/>
    </source>
</evidence>
<dbReference type="GO" id="GO:0005351">
    <property type="term" value="F:carbohydrate:proton symporter activity"/>
    <property type="evidence" value="ECO:0007669"/>
    <property type="project" value="InterPro"/>
</dbReference>
<keyword evidence="8" id="KW-0972">Capsule biogenesis/degradation</keyword>
<dbReference type="PANTHER" id="PTHR32309">
    <property type="entry name" value="TYROSINE-PROTEIN KINASE"/>
    <property type="match status" value="1"/>
</dbReference>
<gene>
    <name evidence="14" type="ORF">CVP05_02945</name>
</gene>
<keyword evidence="10" id="KW-0625">Polysaccharide transport</keyword>
<dbReference type="GO" id="GO:0015774">
    <property type="term" value="P:polysaccharide transport"/>
    <property type="evidence" value="ECO:0007669"/>
    <property type="project" value="UniProtKB-KW"/>
</dbReference>
<protein>
    <submittedName>
        <fullName evidence="14">Capsule biosynthesis protein</fullName>
    </submittedName>
</protein>
<dbReference type="GO" id="GO:0004713">
    <property type="term" value="F:protein tyrosine kinase activity"/>
    <property type="evidence" value="ECO:0007669"/>
    <property type="project" value="TreeGrafter"/>
</dbReference>
<name>A0A2M8S4T0_9PAST</name>
<keyword evidence="4" id="KW-1003">Cell membrane</keyword>
<reference evidence="14 15" key="1">
    <citation type="submission" date="2017-11" db="EMBL/GenBank/DDBJ databases">
        <title>Reclassification of Bisgaard taxon 7 as Conservatibacter flavescens gen. nov., sp. nov.</title>
        <authorList>
            <person name="Christensen H."/>
        </authorList>
    </citation>
    <scope>NUCLEOTIDE SEQUENCE [LARGE SCALE GENOMIC DNA]</scope>
    <source>
        <strain evidence="14 15">7_4</strain>
    </source>
</reference>
<keyword evidence="11 13" id="KW-0472">Membrane</keyword>
<comment type="subcellular location">
    <subcellularLocation>
        <location evidence="1">Cell inner membrane</location>
        <topology evidence="1">Multi-pass membrane protein</topology>
    </subcellularLocation>
</comment>
<keyword evidence="12" id="KW-0175">Coiled coil</keyword>
<comment type="caution">
    <text evidence="14">The sequence shown here is derived from an EMBL/GenBank/DDBJ whole genome shotgun (WGS) entry which is preliminary data.</text>
</comment>
<evidence type="ECO:0000256" key="13">
    <source>
        <dbReference type="SAM" id="Phobius"/>
    </source>
</evidence>
<evidence type="ECO:0000256" key="3">
    <source>
        <dbReference type="ARBA" id="ARBA00022448"/>
    </source>
</evidence>
<dbReference type="RefSeq" id="WP_100288077.1">
    <property type="nucleotide sequence ID" value="NZ_PHHA01000003.1"/>
</dbReference>
<evidence type="ECO:0000313" key="14">
    <source>
        <dbReference type="EMBL" id="PJG86145.1"/>
    </source>
</evidence>
<dbReference type="InterPro" id="IPR050445">
    <property type="entry name" value="Bact_polysacc_biosynth/exp"/>
</dbReference>
<feature type="transmembrane region" description="Helical" evidence="13">
    <location>
        <begin position="29"/>
        <end position="49"/>
    </location>
</feature>